<protein>
    <submittedName>
        <fullName evidence="1">Uncharacterized protein</fullName>
    </submittedName>
</protein>
<dbReference type="EMBL" id="JARBDR010000496">
    <property type="protein sequence ID" value="KAJ8311350.1"/>
    <property type="molecule type" value="Genomic_DNA"/>
</dbReference>
<proteinExistence type="predicted"/>
<name>A0ABQ9F539_TEGGR</name>
<accession>A0ABQ9F539</accession>
<evidence type="ECO:0000313" key="1">
    <source>
        <dbReference type="EMBL" id="KAJ8311350.1"/>
    </source>
</evidence>
<dbReference type="Proteomes" id="UP001217089">
    <property type="component" value="Unassembled WGS sequence"/>
</dbReference>
<evidence type="ECO:0000313" key="2">
    <source>
        <dbReference type="Proteomes" id="UP001217089"/>
    </source>
</evidence>
<gene>
    <name evidence="1" type="ORF">KUTeg_010705</name>
</gene>
<keyword evidence="2" id="KW-1185">Reference proteome</keyword>
<organism evidence="1 2">
    <name type="scientific">Tegillarca granosa</name>
    <name type="common">Malaysian cockle</name>
    <name type="synonym">Anadara granosa</name>
    <dbReference type="NCBI Taxonomy" id="220873"/>
    <lineage>
        <taxon>Eukaryota</taxon>
        <taxon>Metazoa</taxon>
        <taxon>Spiralia</taxon>
        <taxon>Lophotrochozoa</taxon>
        <taxon>Mollusca</taxon>
        <taxon>Bivalvia</taxon>
        <taxon>Autobranchia</taxon>
        <taxon>Pteriomorphia</taxon>
        <taxon>Arcoida</taxon>
        <taxon>Arcoidea</taxon>
        <taxon>Arcidae</taxon>
        <taxon>Tegillarca</taxon>
    </lineage>
</organism>
<comment type="caution">
    <text evidence="1">The sequence shown here is derived from an EMBL/GenBank/DDBJ whole genome shotgun (WGS) entry which is preliminary data.</text>
</comment>
<sequence length="120" mass="13526">MYSKASNKEQYGMLYSDSDNLVTIYIAFGLGLKDRSGCHFSAINCHGTQMYDTTFDPNPTANQLGLKNLCDTLYNLTSQQISDYRVKIDSTTGTPEIACFTKDLETFLAPMNWQLIMKIN</sequence>
<reference evidence="1 2" key="1">
    <citation type="submission" date="2022-12" db="EMBL/GenBank/DDBJ databases">
        <title>Chromosome-level genome of Tegillarca granosa.</title>
        <authorList>
            <person name="Kim J."/>
        </authorList>
    </citation>
    <scope>NUCLEOTIDE SEQUENCE [LARGE SCALE GENOMIC DNA]</scope>
    <source>
        <strain evidence="1">Teg-2019</strain>
        <tissue evidence="1">Adductor muscle</tissue>
    </source>
</reference>